<comment type="caution">
    <text evidence="2">The sequence shown here is derived from an EMBL/GenBank/DDBJ whole genome shotgun (WGS) entry which is preliminary data.</text>
</comment>
<evidence type="ECO:0000256" key="1">
    <source>
        <dbReference type="SAM" id="Phobius"/>
    </source>
</evidence>
<organism evidence="2 3">
    <name type="scientific">Candidatus Mediterraneibacter stercoravium</name>
    <dbReference type="NCBI Taxonomy" id="2838685"/>
    <lineage>
        <taxon>Bacteria</taxon>
        <taxon>Bacillati</taxon>
        <taxon>Bacillota</taxon>
        <taxon>Clostridia</taxon>
        <taxon>Lachnospirales</taxon>
        <taxon>Lachnospiraceae</taxon>
        <taxon>Mediterraneibacter</taxon>
    </lineage>
</organism>
<feature type="transmembrane region" description="Helical" evidence="1">
    <location>
        <begin position="126"/>
        <end position="143"/>
    </location>
</feature>
<evidence type="ECO:0000313" key="2">
    <source>
        <dbReference type="EMBL" id="HIZ74665.1"/>
    </source>
</evidence>
<keyword evidence="1" id="KW-0812">Transmembrane</keyword>
<proteinExistence type="predicted"/>
<reference evidence="2" key="2">
    <citation type="submission" date="2021-04" db="EMBL/GenBank/DDBJ databases">
        <authorList>
            <person name="Gilroy R."/>
        </authorList>
    </citation>
    <scope>NUCLEOTIDE SEQUENCE</scope>
    <source>
        <strain evidence="2">CHK196-3914</strain>
    </source>
</reference>
<keyword evidence="1" id="KW-1133">Transmembrane helix</keyword>
<dbReference type="EMBL" id="DXAY01000128">
    <property type="protein sequence ID" value="HIZ74665.1"/>
    <property type="molecule type" value="Genomic_DNA"/>
</dbReference>
<dbReference type="Proteomes" id="UP000824116">
    <property type="component" value="Unassembled WGS sequence"/>
</dbReference>
<keyword evidence="1" id="KW-0472">Membrane</keyword>
<sequence length="224" mass="25005">MTGKEMKICLPLYKVLYSLAFVVILSLIRGVTHTYEVGIACEAPLAILASVFCADTYVQEITSFRSEVWRLYPMKKKVMCVARRIGIQQCWLLLLGAAGYGMFFLFQDPFPLYAPGTGGESELHLFLVYLAAILVTLNFWGILGNTAACLTRSMWAGIGVCLTLWLTVNSTTGDRMLGPWNMFSYTFRDIENSGDLNWIKGKALCICLCIIMAIATPKIIRKRG</sequence>
<accession>A0A9D2G9E7</accession>
<reference evidence="2" key="1">
    <citation type="journal article" date="2021" name="PeerJ">
        <title>Extensive microbial diversity within the chicken gut microbiome revealed by metagenomics and culture.</title>
        <authorList>
            <person name="Gilroy R."/>
            <person name="Ravi A."/>
            <person name="Getino M."/>
            <person name="Pursley I."/>
            <person name="Horton D.L."/>
            <person name="Alikhan N.F."/>
            <person name="Baker D."/>
            <person name="Gharbi K."/>
            <person name="Hall N."/>
            <person name="Watson M."/>
            <person name="Adriaenssens E.M."/>
            <person name="Foster-Nyarko E."/>
            <person name="Jarju S."/>
            <person name="Secka A."/>
            <person name="Antonio M."/>
            <person name="Oren A."/>
            <person name="Chaudhuri R.R."/>
            <person name="La Ragione R."/>
            <person name="Hildebrand F."/>
            <person name="Pallen M.J."/>
        </authorList>
    </citation>
    <scope>NUCLEOTIDE SEQUENCE</scope>
    <source>
        <strain evidence="2">CHK196-3914</strain>
    </source>
</reference>
<feature type="transmembrane region" description="Helical" evidence="1">
    <location>
        <begin position="201"/>
        <end position="220"/>
    </location>
</feature>
<protein>
    <recommendedName>
        <fullName evidence="4">ABC-2 family transporter protein</fullName>
    </recommendedName>
</protein>
<evidence type="ECO:0008006" key="4">
    <source>
        <dbReference type="Google" id="ProtNLM"/>
    </source>
</evidence>
<name>A0A9D2G9E7_9FIRM</name>
<gene>
    <name evidence="2" type="ORF">H9723_05395</name>
</gene>
<feature type="transmembrane region" description="Helical" evidence="1">
    <location>
        <begin position="85"/>
        <end position="106"/>
    </location>
</feature>
<dbReference type="AlphaFoldDB" id="A0A9D2G9E7"/>
<feature type="transmembrane region" description="Helical" evidence="1">
    <location>
        <begin position="12"/>
        <end position="31"/>
    </location>
</feature>
<evidence type="ECO:0000313" key="3">
    <source>
        <dbReference type="Proteomes" id="UP000824116"/>
    </source>
</evidence>
<feature type="transmembrane region" description="Helical" evidence="1">
    <location>
        <begin position="155"/>
        <end position="172"/>
    </location>
</feature>